<protein>
    <submittedName>
        <fullName evidence="2">Uncharacterized protein</fullName>
    </submittedName>
</protein>
<evidence type="ECO:0000256" key="1">
    <source>
        <dbReference type="SAM" id="MobiDB-lite"/>
    </source>
</evidence>
<keyword evidence="3" id="KW-1185">Reference proteome</keyword>
<gene>
    <name evidence="2" type="ORF">O181_034778</name>
</gene>
<proteinExistence type="predicted"/>
<feature type="region of interest" description="Disordered" evidence="1">
    <location>
        <begin position="44"/>
        <end position="98"/>
    </location>
</feature>
<name>A0A9Q3D462_9BASI</name>
<organism evidence="2 3">
    <name type="scientific">Austropuccinia psidii MF-1</name>
    <dbReference type="NCBI Taxonomy" id="1389203"/>
    <lineage>
        <taxon>Eukaryota</taxon>
        <taxon>Fungi</taxon>
        <taxon>Dikarya</taxon>
        <taxon>Basidiomycota</taxon>
        <taxon>Pucciniomycotina</taxon>
        <taxon>Pucciniomycetes</taxon>
        <taxon>Pucciniales</taxon>
        <taxon>Sphaerophragmiaceae</taxon>
        <taxon>Austropuccinia</taxon>
    </lineage>
</organism>
<dbReference type="AlphaFoldDB" id="A0A9Q3D462"/>
<evidence type="ECO:0000313" key="2">
    <source>
        <dbReference type="EMBL" id="MBW0495063.1"/>
    </source>
</evidence>
<evidence type="ECO:0000313" key="3">
    <source>
        <dbReference type="Proteomes" id="UP000765509"/>
    </source>
</evidence>
<accession>A0A9Q3D462</accession>
<sequence length="238" mass="26913">MNLFFFLVVPVGAAVVAFYFFKRKRQSNHQLGLGLKGRNYLIPFQLPNKPRPQSSQLGAHLPSVSNRQERDPSIRSSWEPQRPPNATPTSRAPNVNVDFEGNGVISKLPSEKIPVRRQIPPSLPTRAVPSISPAHVISLETSPTSSVEVEEQKLAINQADQTQSEEPHQDLQPRLEDALKKIMSKKTEPLPRYTSGDAMSFNNFNPRMSLKQDNSYHRRLESSYQAPPIIPRFRNDIQ</sequence>
<dbReference type="Proteomes" id="UP000765509">
    <property type="component" value="Unassembled WGS sequence"/>
</dbReference>
<reference evidence="2" key="1">
    <citation type="submission" date="2021-03" db="EMBL/GenBank/DDBJ databases">
        <title>Draft genome sequence of rust myrtle Austropuccinia psidii MF-1, a brazilian biotype.</title>
        <authorList>
            <person name="Quecine M.C."/>
            <person name="Pachon D.M.R."/>
            <person name="Bonatelli M.L."/>
            <person name="Correr F.H."/>
            <person name="Franceschini L.M."/>
            <person name="Leite T.F."/>
            <person name="Margarido G.R.A."/>
            <person name="Almeida C.A."/>
            <person name="Ferrarezi J.A."/>
            <person name="Labate C.A."/>
        </authorList>
    </citation>
    <scope>NUCLEOTIDE SEQUENCE</scope>
    <source>
        <strain evidence="2">MF-1</strain>
    </source>
</reference>
<comment type="caution">
    <text evidence="2">The sequence shown here is derived from an EMBL/GenBank/DDBJ whole genome shotgun (WGS) entry which is preliminary data.</text>
</comment>
<dbReference type="EMBL" id="AVOT02012895">
    <property type="protein sequence ID" value="MBW0495063.1"/>
    <property type="molecule type" value="Genomic_DNA"/>
</dbReference>